<reference evidence="1 2" key="1">
    <citation type="submission" date="2022-02" db="EMBL/GenBank/DDBJ databases">
        <title>Genome sequence data of Kingella unionensis sp. nov. strain CICC 24913 (CCUG 75125).</title>
        <authorList>
            <person name="Xiao M."/>
        </authorList>
    </citation>
    <scope>NUCLEOTIDE SEQUENCE [LARGE SCALE GENOMIC DNA]</scope>
    <source>
        <strain evidence="1 2">CICC 24913</strain>
    </source>
</reference>
<name>A0ABS9NLT4_9NEIS</name>
<evidence type="ECO:0000313" key="1">
    <source>
        <dbReference type="EMBL" id="MCG6503759.1"/>
    </source>
</evidence>
<protein>
    <submittedName>
        <fullName evidence="1">Uncharacterized protein</fullName>
    </submittedName>
</protein>
<organism evidence="1 2">
    <name type="scientific">Kingella pumchi</name>
    <dbReference type="NCBI Taxonomy" id="2779506"/>
    <lineage>
        <taxon>Bacteria</taxon>
        <taxon>Pseudomonadati</taxon>
        <taxon>Pseudomonadota</taxon>
        <taxon>Betaproteobacteria</taxon>
        <taxon>Neisseriales</taxon>
        <taxon>Neisseriaceae</taxon>
        <taxon>Kingella</taxon>
    </lineage>
</organism>
<sequence length="194" mass="22630">MTPLDFIDRPLDALRQPDPALIFDVAELSAPPVRKRLLKALLRRLNKQTVHHDELLAHTAYALAALSGKKRRKRLKLALRCFSRVARRQPENGFAQIYLAYTLYDLSRFKSSLKALRRIPKNHFAKHRQRWRDLERRQLEICCLLRLDKTRRLPARLAGLLEHTARAKPIDCPFPEALVATLQLLARRARPPRK</sequence>
<dbReference type="EMBL" id="JAKOOW010000018">
    <property type="protein sequence ID" value="MCG6503759.1"/>
    <property type="molecule type" value="Genomic_DNA"/>
</dbReference>
<dbReference type="SUPFAM" id="SSF48452">
    <property type="entry name" value="TPR-like"/>
    <property type="match status" value="1"/>
</dbReference>
<evidence type="ECO:0000313" key="2">
    <source>
        <dbReference type="Proteomes" id="UP001298424"/>
    </source>
</evidence>
<dbReference type="RefSeq" id="WP_238746338.1">
    <property type="nucleotide sequence ID" value="NZ_JAKOOW010000018.1"/>
</dbReference>
<gene>
    <name evidence="1" type="ORF">MB824_04505</name>
</gene>
<dbReference type="Gene3D" id="1.25.40.10">
    <property type="entry name" value="Tetratricopeptide repeat domain"/>
    <property type="match status" value="1"/>
</dbReference>
<accession>A0ABS9NLT4</accession>
<dbReference type="Proteomes" id="UP001298424">
    <property type="component" value="Unassembled WGS sequence"/>
</dbReference>
<proteinExistence type="predicted"/>
<dbReference type="InterPro" id="IPR011990">
    <property type="entry name" value="TPR-like_helical_dom_sf"/>
</dbReference>
<keyword evidence="2" id="KW-1185">Reference proteome</keyword>
<comment type="caution">
    <text evidence="1">The sequence shown here is derived from an EMBL/GenBank/DDBJ whole genome shotgun (WGS) entry which is preliminary data.</text>
</comment>